<dbReference type="EMBL" id="WTVR01000035">
    <property type="protein sequence ID" value="NMF90084.1"/>
    <property type="molecule type" value="Genomic_DNA"/>
</dbReference>
<dbReference type="PIRSF" id="PIRSF500176">
    <property type="entry name" value="L_ASNase"/>
    <property type="match status" value="1"/>
</dbReference>
<evidence type="ECO:0000259" key="6">
    <source>
        <dbReference type="Pfam" id="PF00710"/>
    </source>
</evidence>
<dbReference type="PANTHER" id="PTHR11707">
    <property type="entry name" value="L-ASPARAGINASE"/>
    <property type="match status" value="1"/>
</dbReference>
<comment type="similarity">
    <text evidence="1 5">Belongs to the asparaginase 1 family.</text>
</comment>
<dbReference type="PROSITE" id="PS51732">
    <property type="entry name" value="ASN_GLN_ASE_3"/>
    <property type="match status" value="1"/>
</dbReference>
<dbReference type="InterPro" id="IPR037152">
    <property type="entry name" value="L-asparaginase_N_sf"/>
</dbReference>
<keyword evidence="2 8" id="KW-0378">Hydrolase</keyword>
<dbReference type="Gene3D" id="3.40.50.40">
    <property type="match status" value="1"/>
</dbReference>
<evidence type="ECO:0000259" key="7">
    <source>
        <dbReference type="Pfam" id="PF17763"/>
    </source>
</evidence>
<organism evidence="8 9">
    <name type="scientific">Aromatoleum petrolei</name>
    <dbReference type="NCBI Taxonomy" id="76116"/>
    <lineage>
        <taxon>Bacteria</taxon>
        <taxon>Pseudomonadati</taxon>
        <taxon>Pseudomonadota</taxon>
        <taxon>Betaproteobacteria</taxon>
        <taxon>Rhodocyclales</taxon>
        <taxon>Rhodocyclaceae</taxon>
        <taxon>Aromatoleum</taxon>
    </lineage>
</organism>
<feature type="domain" description="Asparaginase/glutaminase C-terminal" evidence="7">
    <location>
        <begin position="232"/>
        <end position="338"/>
    </location>
</feature>
<dbReference type="InterPro" id="IPR006034">
    <property type="entry name" value="Asparaginase/glutaminase-like"/>
</dbReference>
<dbReference type="Proteomes" id="UP000652074">
    <property type="component" value="Unassembled WGS sequence"/>
</dbReference>
<dbReference type="Pfam" id="PF00710">
    <property type="entry name" value="Asparaginase"/>
    <property type="match status" value="1"/>
</dbReference>
<accession>A0ABX1MVT1</accession>
<comment type="caution">
    <text evidence="8">The sequence shown here is derived from an EMBL/GenBank/DDBJ whole genome shotgun (WGS) entry which is preliminary data.</text>
</comment>
<dbReference type="PROSITE" id="PS00144">
    <property type="entry name" value="ASN_GLN_ASE_1"/>
    <property type="match status" value="1"/>
</dbReference>
<protein>
    <submittedName>
        <fullName evidence="8">Type II asparaginase</fullName>
        <ecNumber evidence="8">3.5.1.1</ecNumber>
    </submittedName>
</protein>
<reference evidence="8 9" key="1">
    <citation type="submission" date="2019-12" db="EMBL/GenBank/DDBJ databases">
        <title>Comparative genomics gives insights into the taxonomy of the Azoarcus-Aromatoleum group and reveals separate origins of nif in the plant-associated Azoarcus and non-plant-associated Aromatoleum sub-groups.</title>
        <authorList>
            <person name="Lafos M."/>
            <person name="Maluk M."/>
            <person name="Batista M."/>
            <person name="Junghare M."/>
            <person name="Carmona M."/>
            <person name="Faoro H."/>
            <person name="Cruz L.M."/>
            <person name="Battistoni F."/>
            <person name="De Souza E."/>
            <person name="Pedrosa F."/>
            <person name="Chen W.-M."/>
            <person name="Poole P.S."/>
            <person name="Dixon R.A."/>
            <person name="James E.K."/>
        </authorList>
    </citation>
    <scope>NUCLEOTIDE SEQUENCE [LARGE SCALE GENOMIC DNA]</scope>
    <source>
        <strain evidence="8 9">ToN1</strain>
    </source>
</reference>
<name>A0ABX1MVT1_9RHOO</name>
<dbReference type="InterPro" id="IPR004550">
    <property type="entry name" value="AsnASE_II"/>
</dbReference>
<dbReference type="CDD" id="cd08964">
    <property type="entry name" value="L-asparaginase_II"/>
    <property type="match status" value="1"/>
</dbReference>
<feature type="active site" evidence="4">
    <location>
        <position position="106"/>
    </location>
</feature>
<dbReference type="InterPro" id="IPR027474">
    <property type="entry name" value="L-asparaginase_N"/>
</dbReference>
<dbReference type="PIRSF" id="PIRSF001220">
    <property type="entry name" value="L-ASNase_gatD"/>
    <property type="match status" value="1"/>
</dbReference>
<dbReference type="InterPro" id="IPR027473">
    <property type="entry name" value="L-asparaginase_C"/>
</dbReference>
<gene>
    <name evidence="8" type="ORF">GPA26_16575</name>
</gene>
<evidence type="ECO:0000256" key="1">
    <source>
        <dbReference type="ARBA" id="ARBA00010518"/>
    </source>
</evidence>
<dbReference type="PROSITE" id="PS00917">
    <property type="entry name" value="ASN_GLN_ASE_2"/>
    <property type="match status" value="1"/>
</dbReference>
<dbReference type="InterPro" id="IPR040919">
    <property type="entry name" value="Asparaginase_C"/>
</dbReference>
<dbReference type="Pfam" id="PF17763">
    <property type="entry name" value="Asparaginase_C"/>
    <property type="match status" value="1"/>
</dbReference>
<sequence>MTVSEPRRDRRSTGGRPRVVVLGTGGTIASSADSATQLHDYRVTAGVEDMFTAIPELHALADLRAVNLLQLDSHAIDSAALLTIARRVAKELADPEVDGLIVTHGTDTLEETAYFLNLVLKSTKPVVVVGAMRPASALSADGPLNLYNAVRVALAPAAHGKGVLVVMNDRLFAARDVAKAHTTAVEAFEAAEEGCLGRIACGGIHLFHAPLRLHTAATSFSLDRLAELPMADIIFDHQGAGIHHYHAAIDAGARGIVLAATGNGSLSPSARLGAELAARAGVAFVRSSRVGRGIVTPSFDDETLGMVAAGSLNPQKARILLMLALTQSHELHHLRSCFERY</sequence>
<dbReference type="EC" id="3.5.1.1" evidence="8"/>
<dbReference type="SUPFAM" id="SSF53774">
    <property type="entry name" value="Glutaminase/Asparaginase"/>
    <property type="match status" value="1"/>
</dbReference>
<dbReference type="InterPro" id="IPR020827">
    <property type="entry name" value="Asparaginase/glutaminase_AS1"/>
</dbReference>
<evidence type="ECO:0000313" key="8">
    <source>
        <dbReference type="EMBL" id="NMF90084.1"/>
    </source>
</evidence>
<feature type="domain" description="L-asparaginase N-terminal" evidence="6">
    <location>
        <begin position="18"/>
        <end position="209"/>
    </location>
</feature>
<keyword evidence="9" id="KW-1185">Reference proteome</keyword>
<evidence type="ECO:0000256" key="4">
    <source>
        <dbReference type="PROSITE-ProRule" id="PRU10100"/>
    </source>
</evidence>
<evidence type="ECO:0000256" key="2">
    <source>
        <dbReference type="ARBA" id="ARBA00022801"/>
    </source>
</evidence>
<feature type="active site" evidence="3">
    <location>
        <position position="27"/>
    </location>
</feature>
<dbReference type="SMART" id="SM00870">
    <property type="entry name" value="Asparaginase"/>
    <property type="match status" value="1"/>
</dbReference>
<dbReference type="PANTHER" id="PTHR11707:SF28">
    <property type="entry name" value="60 KDA LYSOPHOSPHOLIPASE"/>
    <property type="match status" value="1"/>
</dbReference>
<evidence type="ECO:0000313" key="9">
    <source>
        <dbReference type="Proteomes" id="UP000652074"/>
    </source>
</evidence>
<dbReference type="NCBIfam" id="TIGR00520">
    <property type="entry name" value="asnASE_II"/>
    <property type="match status" value="1"/>
</dbReference>
<dbReference type="InterPro" id="IPR027475">
    <property type="entry name" value="Asparaginase/glutaminase_AS2"/>
</dbReference>
<dbReference type="Gene3D" id="3.40.50.1170">
    <property type="entry name" value="L-asparaginase, N-terminal domain"/>
    <property type="match status" value="1"/>
</dbReference>
<evidence type="ECO:0000256" key="5">
    <source>
        <dbReference type="RuleBase" id="RU004456"/>
    </source>
</evidence>
<dbReference type="GO" id="GO:0004067">
    <property type="term" value="F:asparaginase activity"/>
    <property type="evidence" value="ECO:0007669"/>
    <property type="project" value="UniProtKB-EC"/>
</dbReference>
<dbReference type="InterPro" id="IPR036152">
    <property type="entry name" value="Asp/glu_Ase-like_sf"/>
</dbReference>
<dbReference type="PRINTS" id="PR00139">
    <property type="entry name" value="ASNGLNASE"/>
</dbReference>
<evidence type="ECO:0000256" key="3">
    <source>
        <dbReference type="PROSITE-ProRule" id="PRU10099"/>
    </source>
</evidence>
<proteinExistence type="inferred from homology"/>